<dbReference type="InterPro" id="IPR036249">
    <property type="entry name" value="Thioredoxin-like_sf"/>
</dbReference>
<protein>
    <submittedName>
        <fullName evidence="1">Predicted dithiol-disulfide oxidoreductase, DUF899 family</fullName>
    </submittedName>
</protein>
<sequence length="234" mass="26243">MSDKPLVPAAELAARNDVTIPGESAEYRKARTALLTEEIELRRQIERVAAQRRALPPGPAITGDYRFEGEHGALDFAALFGDRQSLVVYSYMFGAKRERPCPMCTSLLGAWNGEARDIQQRVALAVVAGAPIQRLLAFKQERGWRDLPLYTDLNGNYTRDFRGIAPDGSDMPSINVFTRRDGTIRHFWSAEMGMETADPGQDPRGAPDPMPLWTLLDMTPEGRGKDWYPKLQYD</sequence>
<evidence type="ECO:0000313" key="1">
    <source>
        <dbReference type="EMBL" id="SFE64348.1"/>
    </source>
</evidence>
<gene>
    <name evidence="1" type="ORF">SAMN02799615_01393</name>
</gene>
<dbReference type="InterPro" id="IPR010296">
    <property type="entry name" value="DUF899_thioredox"/>
</dbReference>
<dbReference type="Proteomes" id="UP000199477">
    <property type="component" value="Unassembled WGS sequence"/>
</dbReference>
<dbReference type="STRING" id="500610.SAMN02799615_01393"/>
<proteinExistence type="predicted"/>
<organism evidence="1 2">
    <name type="scientific">Dyella marensis</name>
    <dbReference type="NCBI Taxonomy" id="500610"/>
    <lineage>
        <taxon>Bacteria</taxon>
        <taxon>Pseudomonadati</taxon>
        <taxon>Pseudomonadota</taxon>
        <taxon>Gammaproteobacteria</taxon>
        <taxon>Lysobacterales</taxon>
        <taxon>Rhodanobacteraceae</taxon>
        <taxon>Dyella</taxon>
    </lineage>
</organism>
<keyword evidence="2" id="KW-1185">Reference proteome</keyword>
<evidence type="ECO:0000313" key="2">
    <source>
        <dbReference type="Proteomes" id="UP000199477"/>
    </source>
</evidence>
<reference evidence="2" key="1">
    <citation type="submission" date="2016-10" db="EMBL/GenBank/DDBJ databases">
        <authorList>
            <person name="Varghese N."/>
            <person name="Submissions S."/>
        </authorList>
    </citation>
    <scope>NUCLEOTIDE SEQUENCE [LARGE SCALE GENOMIC DNA]</scope>
    <source>
        <strain evidence="2">UNC178MFTsu3.1</strain>
    </source>
</reference>
<dbReference type="SUPFAM" id="SSF52833">
    <property type="entry name" value="Thioredoxin-like"/>
    <property type="match status" value="1"/>
</dbReference>
<dbReference type="EMBL" id="FONH01000003">
    <property type="protein sequence ID" value="SFE64348.1"/>
    <property type="molecule type" value="Genomic_DNA"/>
</dbReference>
<accession>A0A1I2C813</accession>
<dbReference type="RefSeq" id="WP_026636147.1">
    <property type="nucleotide sequence ID" value="NZ_FONH01000003.1"/>
</dbReference>
<dbReference type="AlphaFoldDB" id="A0A1I2C813"/>
<dbReference type="Pfam" id="PF05988">
    <property type="entry name" value="DUF899"/>
    <property type="match status" value="1"/>
</dbReference>
<name>A0A1I2C813_9GAMM</name>